<dbReference type="EMBL" id="AP018694">
    <property type="protein sequence ID" value="BBE20181.1"/>
    <property type="molecule type" value="Genomic_DNA"/>
</dbReference>
<feature type="domain" description="SGNH hydrolase-type esterase" evidence="2">
    <location>
        <begin position="46"/>
        <end position="206"/>
    </location>
</feature>
<dbReference type="RefSeq" id="WP_318348356.1">
    <property type="nucleotide sequence ID" value="NZ_AP018694.1"/>
</dbReference>
<dbReference type="SUPFAM" id="SSF52266">
    <property type="entry name" value="SGNH hydrolase"/>
    <property type="match status" value="1"/>
</dbReference>
<sequence length="219" mass="24954">MKILIFFFLMSAVLIVNGQNSKFSTYYEQRKSLFEVLPDTKGEIIFLGNSITDGGEWAELFGNKNVKNRGISGDTTDGVLFRLGEVTKSKPKIVFLLIGINDLSRGIPKDSVLSNICSIALKIKKDSPETKVFVQSILPVNPIYGLFKTHTNKTDEVMWINAQLKNWCEKEHFQFIDLFSHFKCIDSNLLNPELTNDGLHLKGEGYLLWMKIIKLYLKK</sequence>
<dbReference type="PANTHER" id="PTHR30383:SF5">
    <property type="entry name" value="SGNH HYDROLASE-TYPE ESTERASE DOMAIN-CONTAINING PROTEIN"/>
    <property type="match status" value="1"/>
</dbReference>
<evidence type="ECO:0000313" key="3">
    <source>
        <dbReference type="EMBL" id="BBE20181.1"/>
    </source>
</evidence>
<evidence type="ECO:0000256" key="1">
    <source>
        <dbReference type="SAM" id="SignalP"/>
    </source>
</evidence>
<dbReference type="KEGG" id="anf:AQPE_4372"/>
<dbReference type="InterPro" id="IPR013830">
    <property type="entry name" value="SGNH_hydro"/>
</dbReference>
<evidence type="ECO:0000313" key="4">
    <source>
        <dbReference type="Proteomes" id="UP001193389"/>
    </source>
</evidence>
<gene>
    <name evidence="3" type="ORF">AQPE_4372</name>
</gene>
<dbReference type="AlphaFoldDB" id="A0A5K7SF09"/>
<dbReference type="Gene3D" id="3.40.50.1110">
    <property type="entry name" value="SGNH hydrolase"/>
    <property type="match status" value="1"/>
</dbReference>
<name>A0A5K7SF09_9BACT</name>
<protein>
    <submittedName>
        <fullName evidence="3">Beta-lactamase</fullName>
    </submittedName>
</protein>
<proteinExistence type="predicted"/>
<reference evidence="3" key="1">
    <citation type="journal article" date="2020" name="Int. J. Syst. Evol. Microbiol.">
        <title>Aquipluma nitroreducens gen. nov. sp. nov., a novel facultatively anaerobic bacterium isolated from a freshwater lake.</title>
        <authorList>
            <person name="Watanabe M."/>
            <person name="Kojima H."/>
            <person name="Fukui M."/>
        </authorList>
    </citation>
    <scope>NUCLEOTIDE SEQUENCE</scope>
    <source>
        <strain evidence="3">MeG22</strain>
    </source>
</reference>
<keyword evidence="4" id="KW-1185">Reference proteome</keyword>
<dbReference type="InterPro" id="IPR051532">
    <property type="entry name" value="Ester_Hydrolysis_Enzymes"/>
</dbReference>
<accession>A0A5K7SF09</accession>
<keyword evidence="1" id="KW-0732">Signal</keyword>
<dbReference type="Proteomes" id="UP001193389">
    <property type="component" value="Chromosome"/>
</dbReference>
<dbReference type="GO" id="GO:0004622">
    <property type="term" value="F:phosphatidylcholine lysophospholipase activity"/>
    <property type="evidence" value="ECO:0007669"/>
    <property type="project" value="TreeGrafter"/>
</dbReference>
<organism evidence="3 4">
    <name type="scientific">Aquipluma nitroreducens</name>
    <dbReference type="NCBI Taxonomy" id="2010828"/>
    <lineage>
        <taxon>Bacteria</taxon>
        <taxon>Pseudomonadati</taxon>
        <taxon>Bacteroidota</taxon>
        <taxon>Bacteroidia</taxon>
        <taxon>Marinilabiliales</taxon>
        <taxon>Prolixibacteraceae</taxon>
        <taxon>Aquipluma</taxon>
    </lineage>
</organism>
<dbReference type="InterPro" id="IPR036514">
    <property type="entry name" value="SGNH_hydro_sf"/>
</dbReference>
<feature type="signal peptide" evidence="1">
    <location>
        <begin position="1"/>
        <end position="18"/>
    </location>
</feature>
<evidence type="ECO:0000259" key="2">
    <source>
        <dbReference type="Pfam" id="PF13472"/>
    </source>
</evidence>
<dbReference type="Pfam" id="PF13472">
    <property type="entry name" value="Lipase_GDSL_2"/>
    <property type="match status" value="1"/>
</dbReference>
<feature type="chain" id="PRO_5024355418" evidence="1">
    <location>
        <begin position="19"/>
        <end position="219"/>
    </location>
</feature>
<dbReference type="PANTHER" id="PTHR30383">
    <property type="entry name" value="THIOESTERASE 1/PROTEASE 1/LYSOPHOSPHOLIPASE L1"/>
    <property type="match status" value="1"/>
</dbReference>